<evidence type="ECO:0000313" key="1">
    <source>
        <dbReference type="EMBL" id="KGO88189.1"/>
    </source>
</evidence>
<dbReference type="AlphaFoldDB" id="A0A0A2M7F8"/>
<dbReference type="EMBL" id="JRLX01000002">
    <property type="protein sequence ID" value="KGO88189.1"/>
    <property type="molecule type" value="Genomic_DNA"/>
</dbReference>
<evidence type="ECO:0000313" key="2">
    <source>
        <dbReference type="Proteomes" id="UP000030152"/>
    </source>
</evidence>
<evidence type="ECO:0008006" key="3">
    <source>
        <dbReference type="Google" id="ProtNLM"/>
    </source>
</evidence>
<proteinExistence type="predicted"/>
<dbReference type="Proteomes" id="UP000030152">
    <property type="component" value="Unassembled WGS sequence"/>
</dbReference>
<reference evidence="1 2" key="1">
    <citation type="submission" date="2013-09" db="EMBL/GenBank/DDBJ databases">
        <authorList>
            <person name="Zeng Z."/>
            <person name="Chen C."/>
        </authorList>
    </citation>
    <scope>NUCLEOTIDE SEQUENCE [LARGE SCALE GENOMIC DNA]</scope>
    <source>
        <strain evidence="1 2">WB 3.3-2</strain>
    </source>
</reference>
<dbReference type="RefSeq" id="WP_020212136.1">
    <property type="nucleotide sequence ID" value="NZ_JRLX01000002.1"/>
</dbReference>
<organism evidence="1 2">
    <name type="scientific">Flavobacterium rivuli WB 3.3-2 = DSM 21788</name>
    <dbReference type="NCBI Taxonomy" id="1121895"/>
    <lineage>
        <taxon>Bacteria</taxon>
        <taxon>Pseudomonadati</taxon>
        <taxon>Bacteroidota</taxon>
        <taxon>Flavobacteriia</taxon>
        <taxon>Flavobacteriales</taxon>
        <taxon>Flavobacteriaceae</taxon>
        <taxon>Flavobacterium</taxon>
    </lineage>
</organism>
<keyword evidence="2" id="KW-1185">Reference proteome</keyword>
<name>A0A0A2M7F8_9FLAO</name>
<protein>
    <recommendedName>
        <fullName evidence="3">DUF2283 domain-containing protein</fullName>
    </recommendedName>
</protein>
<dbReference type="OrthoDB" id="1452857at2"/>
<sequence length="70" mass="8026">MHQKINNIRLKISEDNSAVGYIYLENTEDKQERKVSKMIALSDVVNDYRGVPVYLDFNKDGHLMGIEIVG</sequence>
<accession>A0A0A2M7F8</accession>
<gene>
    <name evidence="1" type="ORF">Q765_03875</name>
</gene>
<comment type="caution">
    <text evidence="1">The sequence shown here is derived from an EMBL/GenBank/DDBJ whole genome shotgun (WGS) entry which is preliminary data.</text>
</comment>